<dbReference type="Proteomes" id="UP000326759">
    <property type="component" value="Unassembled WGS sequence"/>
</dbReference>
<name>A0A5N5SMC0_9CRUS</name>
<dbReference type="AlphaFoldDB" id="A0A5N5SMC0"/>
<gene>
    <name evidence="1" type="ORF">Anas_05511</name>
</gene>
<protein>
    <submittedName>
        <fullName evidence="1">Uncharacterized protein</fullName>
    </submittedName>
</protein>
<evidence type="ECO:0000313" key="2">
    <source>
        <dbReference type="Proteomes" id="UP000326759"/>
    </source>
</evidence>
<accession>A0A5N5SMC0</accession>
<comment type="caution">
    <text evidence="1">The sequence shown here is derived from an EMBL/GenBank/DDBJ whole genome shotgun (WGS) entry which is preliminary data.</text>
</comment>
<evidence type="ECO:0000313" key="1">
    <source>
        <dbReference type="EMBL" id="KAB7495225.1"/>
    </source>
</evidence>
<proteinExistence type="predicted"/>
<keyword evidence="2" id="KW-1185">Reference proteome</keyword>
<reference evidence="1 2" key="1">
    <citation type="journal article" date="2019" name="PLoS Biol.">
        <title>Sex chromosomes control vertical transmission of feminizing Wolbachia symbionts in an isopod.</title>
        <authorList>
            <person name="Becking T."/>
            <person name="Chebbi M.A."/>
            <person name="Giraud I."/>
            <person name="Moumen B."/>
            <person name="Laverre T."/>
            <person name="Caubet Y."/>
            <person name="Peccoud J."/>
            <person name="Gilbert C."/>
            <person name="Cordaux R."/>
        </authorList>
    </citation>
    <scope>NUCLEOTIDE SEQUENCE [LARGE SCALE GENOMIC DNA]</scope>
    <source>
        <strain evidence="1">ANa2</strain>
        <tissue evidence="1">Whole body excluding digestive tract and cuticle</tissue>
    </source>
</reference>
<dbReference type="EMBL" id="SEYY01022885">
    <property type="protein sequence ID" value="KAB7495225.1"/>
    <property type="molecule type" value="Genomic_DNA"/>
</dbReference>
<organism evidence="1 2">
    <name type="scientific">Armadillidium nasatum</name>
    <dbReference type="NCBI Taxonomy" id="96803"/>
    <lineage>
        <taxon>Eukaryota</taxon>
        <taxon>Metazoa</taxon>
        <taxon>Ecdysozoa</taxon>
        <taxon>Arthropoda</taxon>
        <taxon>Crustacea</taxon>
        <taxon>Multicrustacea</taxon>
        <taxon>Malacostraca</taxon>
        <taxon>Eumalacostraca</taxon>
        <taxon>Peracarida</taxon>
        <taxon>Isopoda</taxon>
        <taxon>Oniscidea</taxon>
        <taxon>Crinocheta</taxon>
        <taxon>Armadillidiidae</taxon>
        <taxon>Armadillidium</taxon>
    </lineage>
</organism>
<dbReference type="OrthoDB" id="303066at2759"/>
<sequence length="69" mass="7841">MAPSLTSAVYFSIFLGGATYWSLNNTLECLVLSPFRRSDATRTQGPSIKPRRNGQDLSTLWFLYFCIIF</sequence>